<accession>A0A2S3ZCI1</accession>
<comment type="caution">
    <text evidence="1">The sequence shown here is derived from an EMBL/GenBank/DDBJ whole genome shotgun (WGS) entry which is preliminary data.</text>
</comment>
<proteinExistence type="predicted"/>
<dbReference type="Pfam" id="PF04860">
    <property type="entry name" value="Phage_portal"/>
    <property type="match status" value="1"/>
</dbReference>
<reference evidence="1 2" key="1">
    <citation type="submission" date="2018-01" db="EMBL/GenBank/DDBJ databases">
        <title>Cryobacterium sp. nov., from glaciers in China.</title>
        <authorList>
            <person name="Liu Q."/>
            <person name="Xin Y.-H."/>
        </authorList>
    </citation>
    <scope>NUCLEOTIDE SEQUENCE [LARGE SCALE GENOMIC DNA]</scope>
    <source>
        <strain evidence="1 2">TMB1-8</strain>
    </source>
</reference>
<dbReference type="AlphaFoldDB" id="A0A2S3ZCI1"/>
<dbReference type="InterPro" id="IPR006427">
    <property type="entry name" value="Portal_HK97"/>
</dbReference>
<dbReference type="Proteomes" id="UP000237104">
    <property type="component" value="Unassembled WGS sequence"/>
</dbReference>
<name>A0A2S3ZCI1_9MICO</name>
<gene>
    <name evidence="1" type="ORF">C3B59_10425</name>
</gene>
<sequence length="624" mass="68288">MTYTEQHVSRVLGLSVEQLWRTQPYLRTIVTFLARNIAQLGVHSFERVTETDRRRLRDDPLVKLLKRPNPQMTTYELIFSLVADLALYDEAIWIIGQDAESDSGWTIYPLAPSWVTRKGGGSIFAPEWIEFVAPGRTFPTRVDVNDLLWFHGWNPGEPSTASSPVESLKQILAEQIYAQVYRQQIWQRGGRVGTVLTRPAGAKWDPKTREKFQRQWQAKYAGMDGAMAGGTPILEDGMELKRLGFSSHEDEFVESAKLSLSIVASVYHVNPTMIGVLDNANFSNVREFRKGLYGDTLGPTISMIEDRLNTFLVPRVAAVDGVYVEFNISEKLQGNFEEQSAAMSSAVGRPWMTADEARSKQNMPSLGGDAEQLVTPLNVLVGGQASPRDSAKSTRFTPAQKAQRTLVKERASEAHETQAEAVLRKFFKRQRAVVLSELGSKASTDWWDAARWDRELSDDLFKLAAATATSVGIAAAEALGFTEGDYDEARTLKFLKAVSASRAGAINSTTQDQITESLASDEEDRGPADVFDEAEGSRAAAAALTLVTTFSAFATTEAAKQVAGDSAKKTWIVNSGNPRAEHAAMDGETVGINETFSNGADWPGDPALGAEGVANCACGVEVSI</sequence>
<evidence type="ECO:0000313" key="2">
    <source>
        <dbReference type="Proteomes" id="UP000237104"/>
    </source>
</evidence>
<organism evidence="1 2">
    <name type="scientific">Cryobacterium zongtaii</name>
    <dbReference type="NCBI Taxonomy" id="1259217"/>
    <lineage>
        <taxon>Bacteria</taxon>
        <taxon>Bacillati</taxon>
        <taxon>Actinomycetota</taxon>
        <taxon>Actinomycetes</taxon>
        <taxon>Micrococcales</taxon>
        <taxon>Microbacteriaceae</taxon>
        <taxon>Cryobacterium</taxon>
    </lineage>
</organism>
<dbReference type="NCBIfam" id="TIGR01537">
    <property type="entry name" value="portal_HK97"/>
    <property type="match status" value="1"/>
</dbReference>
<dbReference type="OrthoDB" id="9765386at2"/>
<protein>
    <submittedName>
        <fullName evidence="1">Phage portal protein</fullName>
    </submittedName>
</protein>
<evidence type="ECO:0000313" key="1">
    <source>
        <dbReference type="EMBL" id="POH63973.1"/>
    </source>
</evidence>
<dbReference type="EMBL" id="PPXF01000048">
    <property type="protein sequence ID" value="POH63973.1"/>
    <property type="molecule type" value="Genomic_DNA"/>
</dbReference>
<dbReference type="InterPro" id="IPR006944">
    <property type="entry name" value="Phage/GTA_portal"/>
</dbReference>